<reference evidence="2" key="3">
    <citation type="submission" date="2015-04" db="UniProtKB">
        <authorList>
            <consortium name="EnsemblPlants"/>
        </authorList>
    </citation>
    <scope>IDENTIFICATION</scope>
    <source>
        <strain evidence="2">cv. Jemalong A17</strain>
    </source>
</reference>
<dbReference type="EMBL" id="CM001220">
    <property type="protein sequence ID" value="KEH30651.1"/>
    <property type="molecule type" value="Genomic_DNA"/>
</dbReference>
<organism evidence="1 3">
    <name type="scientific">Medicago truncatula</name>
    <name type="common">Barrel medic</name>
    <name type="synonym">Medicago tribuloides</name>
    <dbReference type="NCBI Taxonomy" id="3880"/>
    <lineage>
        <taxon>Eukaryota</taxon>
        <taxon>Viridiplantae</taxon>
        <taxon>Streptophyta</taxon>
        <taxon>Embryophyta</taxon>
        <taxon>Tracheophyta</taxon>
        <taxon>Spermatophyta</taxon>
        <taxon>Magnoliopsida</taxon>
        <taxon>eudicotyledons</taxon>
        <taxon>Gunneridae</taxon>
        <taxon>Pentapetalae</taxon>
        <taxon>rosids</taxon>
        <taxon>fabids</taxon>
        <taxon>Fabales</taxon>
        <taxon>Fabaceae</taxon>
        <taxon>Papilionoideae</taxon>
        <taxon>50 kb inversion clade</taxon>
        <taxon>NPAAA clade</taxon>
        <taxon>Hologalegina</taxon>
        <taxon>IRL clade</taxon>
        <taxon>Trifolieae</taxon>
        <taxon>Medicago</taxon>
    </lineage>
</organism>
<name>A0A072UMN7_MEDTR</name>
<evidence type="ECO:0000313" key="2">
    <source>
        <dbReference type="EnsemblPlants" id="KEH30651"/>
    </source>
</evidence>
<gene>
    <name evidence="1" type="ordered locus">MTR_4g077713</name>
</gene>
<keyword evidence="3" id="KW-1185">Reference proteome</keyword>
<dbReference type="Proteomes" id="UP000002051">
    <property type="component" value="Chromosome 4"/>
</dbReference>
<evidence type="ECO:0000313" key="3">
    <source>
        <dbReference type="Proteomes" id="UP000002051"/>
    </source>
</evidence>
<reference evidence="1 3" key="2">
    <citation type="journal article" date="2014" name="BMC Genomics">
        <title>An improved genome release (version Mt4.0) for the model legume Medicago truncatula.</title>
        <authorList>
            <person name="Tang H."/>
            <person name="Krishnakumar V."/>
            <person name="Bidwell S."/>
            <person name="Rosen B."/>
            <person name="Chan A."/>
            <person name="Zhou S."/>
            <person name="Gentzbittel L."/>
            <person name="Childs K.L."/>
            <person name="Yandell M."/>
            <person name="Gundlach H."/>
            <person name="Mayer K.F."/>
            <person name="Schwartz D.C."/>
            <person name="Town C.D."/>
        </authorList>
    </citation>
    <scope>GENOME REANNOTATION</scope>
    <source>
        <strain evidence="1">A17</strain>
        <strain evidence="2 3">cv. Jemalong A17</strain>
    </source>
</reference>
<dbReference type="HOGENOM" id="CLU_2561770_0_0_1"/>
<dbReference type="EnsemblPlants" id="KEH30651">
    <property type="protein sequence ID" value="KEH30651"/>
    <property type="gene ID" value="MTR_4g077713"/>
</dbReference>
<sequence length="82" mass="9030">MASSSLLDCDLSLRAIWDASLLLCIPLQSGIGSTRMIQQTLLLYGDPFGTDVLKDNLFVSQEEDLMYAVNNSEATGFETIIR</sequence>
<dbReference type="eggNOG" id="ENOG502SY6I">
    <property type="taxonomic scope" value="Eukaryota"/>
</dbReference>
<reference evidence="1 3" key="1">
    <citation type="journal article" date="2011" name="Nature">
        <title>The Medicago genome provides insight into the evolution of rhizobial symbioses.</title>
        <authorList>
            <person name="Young N.D."/>
            <person name="Debelle F."/>
            <person name="Oldroyd G.E."/>
            <person name="Geurts R."/>
            <person name="Cannon S.B."/>
            <person name="Udvardi M.K."/>
            <person name="Benedito V.A."/>
            <person name="Mayer K.F."/>
            <person name="Gouzy J."/>
            <person name="Schoof H."/>
            <person name="Van de Peer Y."/>
            <person name="Proost S."/>
            <person name="Cook D.R."/>
            <person name="Meyers B.C."/>
            <person name="Spannagl M."/>
            <person name="Cheung F."/>
            <person name="De Mita S."/>
            <person name="Krishnakumar V."/>
            <person name="Gundlach H."/>
            <person name="Zhou S."/>
            <person name="Mudge J."/>
            <person name="Bharti A.K."/>
            <person name="Murray J.D."/>
            <person name="Naoumkina M.A."/>
            <person name="Rosen B."/>
            <person name="Silverstein K.A."/>
            <person name="Tang H."/>
            <person name="Rombauts S."/>
            <person name="Zhao P.X."/>
            <person name="Zhou P."/>
            <person name="Barbe V."/>
            <person name="Bardou P."/>
            <person name="Bechner M."/>
            <person name="Bellec A."/>
            <person name="Berger A."/>
            <person name="Berges H."/>
            <person name="Bidwell S."/>
            <person name="Bisseling T."/>
            <person name="Choisne N."/>
            <person name="Couloux A."/>
            <person name="Denny R."/>
            <person name="Deshpande S."/>
            <person name="Dai X."/>
            <person name="Doyle J.J."/>
            <person name="Dudez A.M."/>
            <person name="Farmer A.D."/>
            <person name="Fouteau S."/>
            <person name="Franken C."/>
            <person name="Gibelin C."/>
            <person name="Gish J."/>
            <person name="Goldstein S."/>
            <person name="Gonzalez A.J."/>
            <person name="Green P.J."/>
            <person name="Hallab A."/>
            <person name="Hartog M."/>
            <person name="Hua A."/>
            <person name="Humphray S.J."/>
            <person name="Jeong D.H."/>
            <person name="Jing Y."/>
            <person name="Jocker A."/>
            <person name="Kenton S.M."/>
            <person name="Kim D.J."/>
            <person name="Klee K."/>
            <person name="Lai H."/>
            <person name="Lang C."/>
            <person name="Lin S."/>
            <person name="Macmil S.L."/>
            <person name="Magdelenat G."/>
            <person name="Matthews L."/>
            <person name="McCorrison J."/>
            <person name="Monaghan E.L."/>
            <person name="Mun J.H."/>
            <person name="Najar F.Z."/>
            <person name="Nicholson C."/>
            <person name="Noirot C."/>
            <person name="O'Bleness M."/>
            <person name="Paule C.R."/>
            <person name="Poulain J."/>
            <person name="Prion F."/>
            <person name="Qin B."/>
            <person name="Qu C."/>
            <person name="Retzel E.F."/>
            <person name="Riddle C."/>
            <person name="Sallet E."/>
            <person name="Samain S."/>
            <person name="Samson N."/>
            <person name="Sanders I."/>
            <person name="Saurat O."/>
            <person name="Scarpelli C."/>
            <person name="Schiex T."/>
            <person name="Segurens B."/>
            <person name="Severin A.J."/>
            <person name="Sherrier D.J."/>
            <person name="Shi R."/>
            <person name="Sims S."/>
            <person name="Singer S.R."/>
            <person name="Sinharoy S."/>
            <person name="Sterck L."/>
            <person name="Viollet A."/>
            <person name="Wang B.B."/>
            <person name="Wang K."/>
            <person name="Wang M."/>
            <person name="Wang X."/>
            <person name="Warfsmann J."/>
            <person name="Weissenbach J."/>
            <person name="White D.D."/>
            <person name="White J.D."/>
            <person name="Wiley G.B."/>
            <person name="Wincker P."/>
            <person name="Xing Y."/>
            <person name="Yang L."/>
            <person name="Yao Z."/>
            <person name="Ying F."/>
            <person name="Zhai J."/>
            <person name="Zhou L."/>
            <person name="Zuber A."/>
            <person name="Denarie J."/>
            <person name="Dixon R.A."/>
            <person name="May G.D."/>
            <person name="Schwartz D.C."/>
            <person name="Rogers J."/>
            <person name="Quetier F."/>
            <person name="Town C.D."/>
            <person name="Roe B.A."/>
        </authorList>
    </citation>
    <scope>NUCLEOTIDE SEQUENCE [LARGE SCALE GENOMIC DNA]</scope>
    <source>
        <strain evidence="1">A17</strain>
        <strain evidence="2 3">cv. Jemalong A17</strain>
    </source>
</reference>
<protein>
    <submittedName>
        <fullName evidence="1 2">Uncharacterized protein</fullName>
    </submittedName>
</protein>
<proteinExistence type="predicted"/>
<dbReference type="AlphaFoldDB" id="A0A072UMN7"/>
<evidence type="ECO:0000313" key="1">
    <source>
        <dbReference type="EMBL" id="KEH30651.1"/>
    </source>
</evidence>
<accession>A0A072UMN7</accession>